<dbReference type="EnsemblPlants" id="Solyc01g067685.1.1">
    <property type="protein sequence ID" value="Solyc01g067685.1.1"/>
    <property type="gene ID" value="Solyc01g067685.1"/>
</dbReference>
<sequence>MIKREHSADAGANLANTNIVGTSHSPDTSSGIVFSLLSSLESTQWVVDTIASNHIVSRLDMLNPSTQLSKFGKEHLLNGEYADITHSESPQLSAKVSHPASLYMSIVQDSIPISIWHRRLGHIPLAVMKKMGSLPHRKIDSSITEDKLLDDPSRYHRMVGRLLYLTMTTLDIAFVVQALSQFMHKPKESHMIAAIKVIRYIKNTPGLRLLMTSASPQQLCAYCD</sequence>
<dbReference type="PANTHER" id="PTHR11439">
    <property type="entry name" value="GAG-POL-RELATED RETROTRANSPOSON"/>
    <property type="match status" value="1"/>
</dbReference>
<dbReference type="Proteomes" id="UP000004994">
    <property type="component" value="Chromosome 1"/>
</dbReference>
<dbReference type="InParanoid" id="A0A3Q7EGN5"/>
<reference evidence="1" key="2">
    <citation type="submission" date="2019-01" db="UniProtKB">
        <authorList>
            <consortium name="EnsemblPlants"/>
        </authorList>
    </citation>
    <scope>IDENTIFICATION</scope>
    <source>
        <strain evidence="1">cv. Heinz 1706</strain>
    </source>
</reference>
<protein>
    <recommendedName>
        <fullName evidence="3">GAG-pre-integrase domain-containing protein</fullName>
    </recommendedName>
</protein>
<evidence type="ECO:0008006" key="3">
    <source>
        <dbReference type="Google" id="ProtNLM"/>
    </source>
</evidence>
<accession>A0A3Q7EGN5</accession>
<dbReference type="AlphaFoldDB" id="A0A3Q7EGN5"/>
<name>A0A3Q7EGN5_SOLLC</name>
<dbReference type="Gramene" id="Solyc01g067685.1.1">
    <property type="protein sequence ID" value="Solyc01g067685.1.1"/>
    <property type="gene ID" value="Solyc01g067685.1"/>
</dbReference>
<evidence type="ECO:0000313" key="2">
    <source>
        <dbReference type="Proteomes" id="UP000004994"/>
    </source>
</evidence>
<dbReference type="STRING" id="4081.A0A3Q7EGN5"/>
<proteinExistence type="predicted"/>
<dbReference type="PANTHER" id="PTHR11439:SF499">
    <property type="entry name" value="PPC DOMAIN-CONTAINING PROTEIN"/>
    <property type="match status" value="1"/>
</dbReference>
<evidence type="ECO:0000313" key="1">
    <source>
        <dbReference type="EnsemblPlants" id="Solyc01g067685.1.1"/>
    </source>
</evidence>
<reference evidence="1" key="1">
    <citation type="journal article" date="2012" name="Nature">
        <title>The tomato genome sequence provides insights into fleshy fruit evolution.</title>
        <authorList>
            <consortium name="Tomato Genome Consortium"/>
        </authorList>
    </citation>
    <scope>NUCLEOTIDE SEQUENCE [LARGE SCALE GENOMIC DNA]</scope>
    <source>
        <strain evidence="1">cv. Heinz 1706</strain>
    </source>
</reference>
<organism evidence="1">
    <name type="scientific">Solanum lycopersicum</name>
    <name type="common">Tomato</name>
    <name type="synonym">Lycopersicon esculentum</name>
    <dbReference type="NCBI Taxonomy" id="4081"/>
    <lineage>
        <taxon>Eukaryota</taxon>
        <taxon>Viridiplantae</taxon>
        <taxon>Streptophyta</taxon>
        <taxon>Embryophyta</taxon>
        <taxon>Tracheophyta</taxon>
        <taxon>Spermatophyta</taxon>
        <taxon>Magnoliopsida</taxon>
        <taxon>eudicotyledons</taxon>
        <taxon>Gunneridae</taxon>
        <taxon>Pentapetalae</taxon>
        <taxon>asterids</taxon>
        <taxon>lamiids</taxon>
        <taxon>Solanales</taxon>
        <taxon>Solanaceae</taxon>
        <taxon>Solanoideae</taxon>
        <taxon>Solaneae</taxon>
        <taxon>Solanum</taxon>
        <taxon>Solanum subgen. Lycopersicon</taxon>
    </lineage>
</organism>
<keyword evidence="2" id="KW-1185">Reference proteome</keyword>